<dbReference type="AlphaFoldDB" id="A0A2X2BZN5"/>
<proteinExistence type="predicted"/>
<dbReference type="InterPro" id="IPR022289">
    <property type="entry name" value="PRTRC_protein-C"/>
</dbReference>
<evidence type="ECO:0000313" key="6">
    <source>
        <dbReference type="Proteomes" id="UP000626180"/>
    </source>
</evidence>
<gene>
    <name evidence="2" type="ORF">I5Q09_25050</name>
    <name evidence="1" type="ORF">IRZ65_20780</name>
    <name evidence="3" type="ORF">NCTC11842_00276</name>
    <name evidence="4" type="ORF">NCTC11842_00487</name>
</gene>
<evidence type="ECO:0000313" key="5">
    <source>
        <dbReference type="Proteomes" id="UP000250443"/>
    </source>
</evidence>
<name>A0A2X2BZN5_PSELU</name>
<dbReference type="EMBL" id="UAUF01000002">
    <property type="protein sequence ID" value="SPZ00338.1"/>
    <property type="molecule type" value="Genomic_DNA"/>
</dbReference>
<sequence length="70" mass="7895">MPASILTLTRIFRSSGQDLPDPNPELSPEEVLRHYARSYPRLLGAKIIDPIIEGDRHVYEFRQASFGAKG</sequence>
<dbReference type="EMBL" id="UAUF01000002">
    <property type="protein sequence ID" value="SPZ00131.1"/>
    <property type="molecule type" value="Genomic_DNA"/>
</dbReference>
<organism evidence="4 5">
    <name type="scientific">Pseudomonas luteola</name>
    <dbReference type="NCBI Taxonomy" id="47886"/>
    <lineage>
        <taxon>Bacteria</taxon>
        <taxon>Pseudomonadati</taxon>
        <taxon>Pseudomonadota</taxon>
        <taxon>Gammaproteobacteria</taxon>
        <taxon>Pseudomonadales</taxon>
        <taxon>Pseudomonadaceae</taxon>
        <taxon>Pseudomonas</taxon>
    </lineage>
</organism>
<dbReference type="RefSeq" id="WP_019367245.1">
    <property type="nucleotide sequence ID" value="NZ_CP044084.1"/>
</dbReference>
<evidence type="ECO:0000313" key="7">
    <source>
        <dbReference type="Proteomes" id="UP000638986"/>
    </source>
</evidence>
<dbReference type="Proteomes" id="UP000638986">
    <property type="component" value="Unassembled WGS sequence"/>
</dbReference>
<accession>A0A2X2BZN5</accession>
<evidence type="ECO:0000313" key="1">
    <source>
        <dbReference type="EMBL" id="MBF8643109.1"/>
    </source>
</evidence>
<reference evidence="1 6" key="2">
    <citation type="submission" date="2020-10" db="EMBL/GenBank/DDBJ databases">
        <title>Genome sequences of Pseudomonas isolates.</title>
        <authorList>
            <person name="Wessels L."/>
            <person name="Reich F."/>
            <person name="Hammerl J."/>
        </authorList>
    </citation>
    <scope>NUCLEOTIDE SEQUENCE [LARGE SCALE GENOMIC DNA]</scope>
    <source>
        <strain evidence="1 6">20-MO00624-0</strain>
    </source>
</reference>
<protein>
    <submittedName>
        <fullName evidence="4">PRTRC system protein C</fullName>
    </submittedName>
</protein>
<evidence type="ECO:0000313" key="4">
    <source>
        <dbReference type="EMBL" id="SPZ00338.1"/>
    </source>
</evidence>
<reference evidence="2 7" key="3">
    <citation type="submission" date="2020-11" db="EMBL/GenBank/DDBJ databases">
        <title>Enhanced detection system for hospital associated transmission using whole genome sequencing surveillance.</title>
        <authorList>
            <person name="Harrison L.H."/>
            <person name="Van Tyne D."/>
            <person name="Marsh J.W."/>
            <person name="Griffith M.P."/>
            <person name="Snyder D.J."/>
            <person name="Cooper V.S."/>
            <person name="Mustapha M."/>
        </authorList>
    </citation>
    <scope>NUCLEOTIDE SEQUENCE [LARGE SCALE GENOMIC DNA]</scope>
    <source>
        <strain evidence="2 7">PSB00013</strain>
    </source>
</reference>
<keyword evidence="6" id="KW-1185">Reference proteome</keyword>
<dbReference type="Pfam" id="PF14454">
    <property type="entry name" value="Prok_Ub"/>
    <property type="match status" value="1"/>
</dbReference>
<reference evidence="4 5" key="1">
    <citation type="submission" date="2018-06" db="EMBL/GenBank/DDBJ databases">
        <authorList>
            <consortium name="Pathogen Informatics"/>
            <person name="Doyle S."/>
        </authorList>
    </citation>
    <scope>NUCLEOTIDE SEQUENCE [LARGE SCALE GENOMIC DNA]</scope>
    <source>
        <strain evidence="4 5">NCTC11842</strain>
    </source>
</reference>
<dbReference type="InterPro" id="IPR032866">
    <property type="entry name" value="Prok_Ub"/>
</dbReference>
<dbReference type="Proteomes" id="UP000626180">
    <property type="component" value="Unassembled WGS sequence"/>
</dbReference>
<dbReference type="EMBL" id="JADMCD010000014">
    <property type="protein sequence ID" value="MBF8643109.1"/>
    <property type="molecule type" value="Genomic_DNA"/>
</dbReference>
<dbReference type="NCBIfam" id="TIGR03738">
    <property type="entry name" value="PRTRC_C"/>
    <property type="match status" value="1"/>
</dbReference>
<evidence type="ECO:0000313" key="2">
    <source>
        <dbReference type="EMBL" id="MBH3441941.1"/>
    </source>
</evidence>
<evidence type="ECO:0000313" key="3">
    <source>
        <dbReference type="EMBL" id="SPZ00131.1"/>
    </source>
</evidence>
<dbReference type="EMBL" id="JADTXM010000037">
    <property type="protein sequence ID" value="MBH3441941.1"/>
    <property type="molecule type" value="Genomic_DNA"/>
</dbReference>
<dbReference type="Proteomes" id="UP000250443">
    <property type="component" value="Unassembled WGS sequence"/>
</dbReference>